<dbReference type="PANTHER" id="PTHR47537">
    <property type="entry name" value="CUBILIN"/>
    <property type="match status" value="1"/>
</dbReference>
<comment type="caution">
    <text evidence="2">Lacks conserved residue(s) required for the propagation of feature annotation.</text>
</comment>
<feature type="chain" id="PRO_5036408198" description="CUB domain-containing protein" evidence="3">
    <location>
        <begin position="22"/>
        <end position="502"/>
    </location>
</feature>
<dbReference type="PROSITE" id="PS01180">
    <property type="entry name" value="CUB"/>
    <property type="match status" value="2"/>
</dbReference>
<protein>
    <recommendedName>
        <fullName evidence="4">CUB domain-containing protein</fullName>
    </recommendedName>
</protein>
<keyword evidence="1" id="KW-1015">Disulfide bond</keyword>
<keyword evidence="3" id="KW-0732">Signal</keyword>
<accession>A0A811JSR5</accession>
<dbReference type="Proteomes" id="UP000783686">
    <property type="component" value="Unassembled WGS sequence"/>
</dbReference>
<dbReference type="Gene3D" id="2.60.120.290">
    <property type="entry name" value="Spermadhesin, CUB domain"/>
    <property type="match status" value="2"/>
</dbReference>
<dbReference type="EMBL" id="CAJFDH010000001">
    <property type="protein sequence ID" value="CAD5206332.1"/>
    <property type="molecule type" value="Genomic_DNA"/>
</dbReference>
<feature type="domain" description="CUB" evidence="4">
    <location>
        <begin position="24"/>
        <end position="155"/>
    </location>
</feature>
<evidence type="ECO:0000313" key="6">
    <source>
        <dbReference type="Proteomes" id="UP000614601"/>
    </source>
</evidence>
<evidence type="ECO:0000256" key="3">
    <source>
        <dbReference type="SAM" id="SignalP"/>
    </source>
</evidence>
<dbReference type="InterPro" id="IPR000859">
    <property type="entry name" value="CUB_dom"/>
</dbReference>
<gene>
    <name evidence="5" type="ORF">BOKJ2_LOCUS1016</name>
</gene>
<reference evidence="5" key="1">
    <citation type="submission" date="2020-09" db="EMBL/GenBank/DDBJ databases">
        <authorList>
            <person name="Kikuchi T."/>
        </authorList>
    </citation>
    <scope>NUCLEOTIDE SEQUENCE</scope>
    <source>
        <strain evidence="5">SH1</strain>
    </source>
</reference>
<organism evidence="5 6">
    <name type="scientific">Bursaphelenchus okinawaensis</name>
    <dbReference type="NCBI Taxonomy" id="465554"/>
    <lineage>
        <taxon>Eukaryota</taxon>
        <taxon>Metazoa</taxon>
        <taxon>Ecdysozoa</taxon>
        <taxon>Nematoda</taxon>
        <taxon>Chromadorea</taxon>
        <taxon>Rhabditida</taxon>
        <taxon>Tylenchina</taxon>
        <taxon>Tylenchomorpha</taxon>
        <taxon>Aphelenchoidea</taxon>
        <taxon>Aphelenchoididae</taxon>
        <taxon>Bursaphelenchus</taxon>
    </lineage>
</organism>
<sequence>MLRPATIIFCTVFLFHSSCTAQECRNGTTERIVATERKEGYLTSYGYPLPYQAGASCKYELEAPPDVALVIKLELIELDLTEKYYHTNQCLWDYLIFVVFDRDGKQHVSQRYCGRPQKLPTLDTMQCKLQIIFVSNEQSRHDHEHRGFKIKYMFLPEAEIGAPQSIYHDPDGRFRRECGGSSLPNEITGEITNPGFPLTYPRNITCYWLIRVPAGQRIYIRLTHLQLSTTVAECDRASLAIIDGYRHDLSRKQRPKMSNSGSEEVRFCGSHLYYNEEGMKSYLSNSNRVVIRFNSMDYPSMEQQQKYHDEGTPIGFKILWTEVHSLVATEAIYDEAENPECKGFTCKGGSFCIDDGQNICAERTRLCINETLRCNGVSNCAENDDSDEELCYTERAFIYGGALGVLSILSLTTCLMLKCCRSNNKTMTADRVIDTRRPRMPPRGEPIRTVDVKRVSQRDKDECSRSRNGSEMVVWQIASPHPERYSMDPSLRTDIPIGRALV</sequence>
<dbReference type="CDD" id="cd00041">
    <property type="entry name" value="CUB"/>
    <property type="match status" value="2"/>
</dbReference>
<proteinExistence type="predicted"/>
<evidence type="ECO:0000256" key="1">
    <source>
        <dbReference type="ARBA" id="ARBA00023157"/>
    </source>
</evidence>
<dbReference type="InterPro" id="IPR035914">
    <property type="entry name" value="Sperma_CUB_dom_sf"/>
</dbReference>
<feature type="signal peptide" evidence="3">
    <location>
        <begin position="1"/>
        <end position="21"/>
    </location>
</feature>
<dbReference type="PANTHER" id="PTHR47537:SF5">
    <property type="entry name" value="CUB DOMAIN-CONTAINING PROTEIN"/>
    <property type="match status" value="1"/>
</dbReference>
<dbReference type="Pfam" id="PF00431">
    <property type="entry name" value="CUB"/>
    <property type="match status" value="2"/>
</dbReference>
<evidence type="ECO:0000313" key="5">
    <source>
        <dbReference type="EMBL" id="CAD5206332.1"/>
    </source>
</evidence>
<dbReference type="GO" id="GO:0005886">
    <property type="term" value="C:plasma membrane"/>
    <property type="evidence" value="ECO:0007669"/>
    <property type="project" value="TreeGrafter"/>
</dbReference>
<dbReference type="SUPFAM" id="SSF49854">
    <property type="entry name" value="Spermadhesin, CUB domain"/>
    <property type="match status" value="2"/>
</dbReference>
<dbReference type="Proteomes" id="UP000614601">
    <property type="component" value="Unassembled WGS sequence"/>
</dbReference>
<keyword evidence="6" id="KW-1185">Reference proteome</keyword>
<comment type="caution">
    <text evidence="5">The sequence shown here is derived from an EMBL/GenBank/DDBJ whole genome shotgun (WGS) entry which is preliminary data.</text>
</comment>
<name>A0A811JSR5_9BILA</name>
<evidence type="ECO:0000256" key="2">
    <source>
        <dbReference type="PROSITE-ProRule" id="PRU00059"/>
    </source>
</evidence>
<dbReference type="OrthoDB" id="10020456at2759"/>
<dbReference type="SMART" id="SM00042">
    <property type="entry name" value="CUB"/>
    <property type="match status" value="2"/>
</dbReference>
<dbReference type="InterPro" id="IPR053207">
    <property type="entry name" value="Non-NMDA_GluR_Accessory"/>
</dbReference>
<evidence type="ECO:0000259" key="4">
    <source>
        <dbReference type="PROSITE" id="PS01180"/>
    </source>
</evidence>
<feature type="domain" description="CUB" evidence="4">
    <location>
        <begin position="178"/>
        <end position="323"/>
    </location>
</feature>
<dbReference type="AlphaFoldDB" id="A0A811JSR5"/>
<dbReference type="EMBL" id="CAJFCW020000001">
    <property type="protein sequence ID" value="CAG9081348.1"/>
    <property type="molecule type" value="Genomic_DNA"/>
</dbReference>